<dbReference type="Proteomes" id="UP000077671">
    <property type="component" value="Unassembled WGS sequence"/>
</dbReference>
<protein>
    <recommendedName>
        <fullName evidence="3">RING-type domain-containing protein</fullName>
    </recommendedName>
</protein>
<feature type="non-terminal residue" evidence="1">
    <location>
        <position position="154"/>
    </location>
</feature>
<evidence type="ECO:0008006" key="3">
    <source>
        <dbReference type="Google" id="ProtNLM"/>
    </source>
</evidence>
<gene>
    <name evidence="1" type="ORF">A4X03_0g8934</name>
</gene>
<dbReference type="EMBL" id="LWDD02003076">
    <property type="protein sequence ID" value="KAE8238150.1"/>
    <property type="molecule type" value="Genomic_DNA"/>
</dbReference>
<accession>A0A8T8SF24</accession>
<dbReference type="AlphaFoldDB" id="A0A8T8SF24"/>
<reference evidence="1" key="2">
    <citation type="journal article" date="2019" name="IMA Fungus">
        <title>Genome sequencing and comparison of five Tilletia species to identify candidate genes for the detection of regulated species infecting wheat.</title>
        <authorList>
            <person name="Nguyen H.D.T."/>
            <person name="Sultana T."/>
            <person name="Kesanakurti P."/>
            <person name="Hambleton S."/>
        </authorList>
    </citation>
    <scope>NUCLEOTIDE SEQUENCE</scope>
    <source>
        <strain evidence="1">DAOMC 238032</strain>
    </source>
</reference>
<proteinExistence type="predicted"/>
<evidence type="ECO:0000313" key="1">
    <source>
        <dbReference type="EMBL" id="KAE8238150.1"/>
    </source>
</evidence>
<sequence>MSSSSTRAVPEMFLHPAVSAAQICNSCIAERQLIASLRSRFGGGGTGAEALLRNNGVRGMNDLNGGRHMSGPASRTKAEAVYSLQGGRYLVYKPPNGSPRVAKECVILRRNLSWAPRWSGCRVLCYFHRACIDSWFKNGRACPVHARTSWFWSA</sequence>
<name>A0A8T8SF24_9BASI</name>
<organism evidence="1 2">
    <name type="scientific">Tilletia caries</name>
    <name type="common">wheat bunt fungus</name>
    <dbReference type="NCBI Taxonomy" id="13290"/>
    <lineage>
        <taxon>Eukaryota</taxon>
        <taxon>Fungi</taxon>
        <taxon>Dikarya</taxon>
        <taxon>Basidiomycota</taxon>
        <taxon>Ustilaginomycotina</taxon>
        <taxon>Exobasidiomycetes</taxon>
        <taxon>Tilletiales</taxon>
        <taxon>Tilletiaceae</taxon>
        <taxon>Tilletia</taxon>
    </lineage>
</organism>
<evidence type="ECO:0000313" key="2">
    <source>
        <dbReference type="Proteomes" id="UP000077671"/>
    </source>
</evidence>
<comment type="caution">
    <text evidence="1">The sequence shown here is derived from an EMBL/GenBank/DDBJ whole genome shotgun (WGS) entry which is preliminary data.</text>
</comment>
<reference evidence="1" key="1">
    <citation type="submission" date="2016-04" db="EMBL/GenBank/DDBJ databases">
        <authorList>
            <person name="Nguyen H.D."/>
            <person name="Kesanakurti P."/>
            <person name="Cullis J."/>
            <person name="Levesque C.A."/>
            <person name="Hambleton S."/>
        </authorList>
    </citation>
    <scope>NUCLEOTIDE SEQUENCE</scope>
    <source>
        <strain evidence="1">DAOMC 238032</strain>
    </source>
</reference>